<feature type="compositionally biased region" description="Basic and acidic residues" evidence="6">
    <location>
        <begin position="394"/>
        <end position="428"/>
    </location>
</feature>
<dbReference type="CDD" id="cd00063">
    <property type="entry name" value="FN3"/>
    <property type="match status" value="1"/>
</dbReference>
<evidence type="ECO:0000313" key="9">
    <source>
        <dbReference type="Proteomes" id="UP000548423"/>
    </source>
</evidence>
<dbReference type="CDD" id="cd12962">
    <property type="entry name" value="X25_BaPul_like"/>
    <property type="match status" value="1"/>
</dbReference>
<dbReference type="Pfam" id="PF00128">
    <property type="entry name" value="Alpha-amylase"/>
    <property type="match status" value="1"/>
</dbReference>
<dbReference type="Gene3D" id="3.20.20.80">
    <property type="entry name" value="Glycosidases"/>
    <property type="match status" value="1"/>
</dbReference>
<dbReference type="SUPFAM" id="SSF51011">
    <property type="entry name" value="Glycosyl hydrolase domain"/>
    <property type="match status" value="1"/>
</dbReference>
<dbReference type="Proteomes" id="UP000548423">
    <property type="component" value="Unassembled WGS sequence"/>
</dbReference>
<proteinExistence type="predicted"/>
<gene>
    <name evidence="8" type="ORF">F4694_005223</name>
</gene>
<dbReference type="InterPro" id="IPR054409">
    <property type="entry name" value="X25_BaPul-like"/>
</dbReference>
<evidence type="ECO:0000256" key="1">
    <source>
        <dbReference type="ARBA" id="ARBA00001913"/>
    </source>
</evidence>
<organism evidence="8 9">
    <name type="scientific">Neobacillus niacini</name>
    <dbReference type="NCBI Taxonomy" id="86668"/>
    <lineage>
        <taxon>Bacteria</taxon>
        <taxon>Bacillati</taxon>
        <taxon>Bacillota</taxon>
        <taxon>Bacilli</taxon>
        <taxon>Bacillales</taxon>
        <taxon>Bacillaceae</taxon>
        <taxon>Neobacillus</taxon>
    </lineage>
</organism>
<sequence length="1447" mass="161783">MKGKSRKIISFITLFVLFAQTIALGFINPIESNAAERVVTLVGNLQDELGGSGDWNPADASTRMTLQENGKYKLTGTLPAGNYEYKIAINGSWDENYGVNGVPGGDNYKLSLDQEKQVTFIYDDVTHKVSVPVELPDDQKPRIVGDIQPELNAGGEWAPGESTAILKDEDLDNIYTYSAQVPKGKHEFKLVLGNNWSAPAHPANNFVLNVVKDTMVTFFYNHDTKEVYTDYDPGLPDGNVQGDKLFHDTWDPAYRSPFGAVKAGDTVKIRLQAKKGDLTAAKVQLKNYNTGNTIMVEMEYAGWVELDAAPVEFWEADIKPEEKGVYGYKFIARDGESQKEYGEDITEGGKGTTSDANASLFQLTVFDPAYKTPDWMKEAVVYQIFPDRFFNGNKKNDDAKDTARGDEPIEHQEWSELPDNPREATSEGYHEDEIWSNDFFGGDIAGVQKKLDYIQSLGVNTLYLNPIAYASSNHKYDATDYKEIDPMFGSPKEFETFTKELKKRKMHLILDGVFNHVGDDSIYFDRYGKYETVGAYEYWSAIYDLVNKGVTEEEAKKQVEEKLKAEGQTFSPYGFHNWFNIENVKVDGVYKYQAWWGFDSLPEIKSIPGEVVDYPSELNNKQFANYMMYDDDSVAKSWLDRGATGWRLDVANEVDPEFWREFRNELKTGKKDEPLILGEIWDDASEYFLGDLYDSVMNYRFRGALVDYLKNGNAEGAENQLNAVYEDYPKEAFYSLMNLMGSHDTPRAAFVLGNGTDSFERAEYDKNYNHQLGIQRLKLAAILQMGYAGAPTVYYGDEAGVTGSKDPDDRRTYPWGNEDTDLVKHYQSIGKVRNTYHDLFSYGDLNHLYAKGDVLAFSRSDKKNFAVVLTNRGTEEQTIELELEDLLINGVKLTDQLDRKYTTVSKDGKLSVTIPAMSGRMLVSDKGQNLKRQAAVTGLTIEEGSRSATLKWEGDAAKYAIYQTTISGAFYKKVKETSANTVTIDGLDNGRNYYFAVAALDKNGNPSYKAATENAVIPHVELTDGNHQITNVTSIETGIIDLSKPQTVTANIFVQGETETGQMEGLQAKLEVKQPGNENWTTYKASYINQQETANVYSGNFLPLKEGNYEYRFAFSTDLGRNWVTSETQDVSFTKGEDTIAPADQVTLEQPVQESGQVNLSWKLEGVKDPYMIALVRDGAIIDMLFDPTKQSYKDINVSNGKLYSYEVHVYDQAGNVVTSNAVAVTPELITVKVTFKVNAPAYTPQGINITMPGTKNGWNTGAWEMTRGGAVTNDYEYTIEAQEGEVLTYKYVKNGSWEQEGLADHTPLNPNDDDVSYYGYGATGTDISIVVTNQGGNQMVVQDKILRWIDMPVVVTSHTDGQSVTADSITLQGNAIKDGVLTINGEPVTIRDDMTFSYNIMLKEGENKLTIHIEPSDENKSTIFKNDGGAIGKATKTIQMTILKNL</sequence>
<dbReference type="SUPFAM" id="SSF81296">
    <property type="entry name" value="E set domains"/>
    <property type="match status" value="1"/>
</dbReference>
<name>A0A852TJF1_9BACI</name>
<reference evidence="9" key="1">
    <citation type="submission" date="2020-07" db="EMBL/GenBank/DDBJ databases">
        <authorList>
            <person name="Partida-Martinez L."/>
            <person name="Huntemann M."/>
            <person name="Clum A."/>
            <person name="Wang J."/>
            <person name="Palaniappan K."/>
            <person name="Ritter S."/>
            <person name="Chen I.-M."/>
            <person name="Stamatis D."/>
            <person name="Reddy T."/>
            <person name="O'Malley R."/>
            <person name="Daum C."/>
            <person name="Shapiro N."/>
            <person name="Ivanova N."/>
            <person name="Kyrpides N."/>
            <person name="Woyke T."/>
        </authorList>
    </citation>
    <scope>NUCLEOTIDE SEQUENCE [LARGE SCALE GENOMIC DNA]</scope>
    <source>
        <strain evidence="9">AT2.8</strain>
    </source>
</reference>
<dbReference type="EMBL" id="JACCBX010000013">
    <property type="protein sequence ID" value="NYE08379.1"/>
    <property type="molecule type" value="Genomic_DNA"/>
</dbReference>
<dbReference type="Pfam" id="PF09136">
    <property type="entry name" value="Glucodextran_B"/>
    <property type="match status" value="1"/>
</dbReference>
<dbReference type="Gene3D" id="3.90.400.10">
    <property type="entry name" value="Oligo-1,6-glucosidase, Domain 2"/>
    <property type="match status" value="1"/>
</dbReference>
<dbReference type="Gene3D" id="2.60.40.10">
    <property type="entry name" value="Immunoglobulins"/>
    <property type="match status" value="7"/>
</dbReference>
<dbReference type="Gene3D" id="2.60.40.1180">
    <property type="entry name" value="Golgi alpha-mannosidase II"/>
    <property type="match status" value="1"/>
</dbReference>
<evidence type="ECO:0000259" key="7">
    <source>
        <dbReference type="PROSITE" id="PS51166"/>
    </source>
</evidence>
<keyword evidence="2" id="KW-0479">Metal-binding</keyword>
<dbReference type="GO" id="GO:0005975">
    <property type="term" value="P:carbohydrate metabolic process"/>
    <property type="evidence" value="ECO:0007669"/>
    <property type="project" value="InterPro"/>
</dbReference>
<dbReference type="GO" id="GO:2001070">
    <property type="term" value="F:starch binding"/>
    <property type="evidence" value="ECO:0007669"/>
    <property type="project" value="InterPro"/>
</dbReference>
<dbReference type="SMART" id="SM00632">
    <property type="entry name" value="Aamy_C"/>
    <property type="match status" value="1"/>
</dbReference>
<dbReference type="InterPro" id="IPR036116">
    <property type="entry name" value="FN3_sf"/>
</dbReference>
<dbReference type="PANTHER" id="PTHR10357">
    <property type="entry name" value="ALPHA-AMYLASE FAMILY MEMBER"/>
    <property type="match status" value="1"/>
</dbReference>
<dbReference type="SUPFAM" id="SSF49452">
    <property type="entry name" value="Starch-binding domain-like"/>
    <property type="match status" value="1"/>
</dbReference>
<dbReference type="InterPro" id="IPR013780">
    <property type="entry name" value="Glyco_hydro_b"/>
</dbReference>
<comment type="caution">
    <text evidence="8">The sequence shown here is derived from an EMBL/GenBank/DDBJ whole genome shotgun (WGS) entry which is preliminary data.</text>
</comment>
<dbReference type="InterPro" id="IPR013784">
    <property type="entry name" value="Carb-bd-like_fold"/>
</dbReference>
<dbReference type="GO" id="GO:0046872">
    <property type="term" value="F:metal ion binding"/>
    <property type="evidence" value="ECO:0007669"/>
    <property type="project" value="UniProtKB-KW"/>
</dbReference>
<dbReference type="PANTHER" id="PTHR10357:SF210">
    <property type="entry name" value="MALTODEXTRIN GLUCOSIDASE"/>
    <property type="match status" value="1"/>
</dbReference>
<dbReference type="InterPro" id="IPR004185">
    <property type="entry name" value="Glyco_hydro_13_lg-like_dom"/>
</dbReference>
<evidence type="ECO:0000256" key="2">
    <source>
        <dbReference type="ARBA" id="ARBA00022723"/>
    </source>
</evidence>
<dbReference type="CDD" id="cd11338">
    <property type="entry name" value="AmyAc_CMD"/>
    <property type="match status" value="1"/>
</dbReference>
<dbReference type="SUPFAM" id="SSF49265">
    <property type="entry name" value="Fibronectin type III"/>
    <property type="match status" value="1"/>
</dbReference>
<dbReference type="InterPro" id="IPR031319">
    <property type="entry name" value="A-amylase_C"/>
</dbReference>
<evidence type="ECO:0000256" key="3">
    <source>
        <dbReference type="ARBA" id="ARBA00022801"/>
    </source>
</evidence>
<keyword evidence="3" id="KW-0378">Hydrolase</keyword>
<dbReference type="InterPro" id="IPR006047">
    <property type="entry name" value="GH13_cat_dom"/>
</dbReference>
<keyword evidence="4" id="KW-0106">Calcium</keyword>
<dbReference type="GO" id="GO:0004553">
    <property type="term" value="F:hydrolase activity, hydrolyzing O-glycosyl compounds"/>
    <property type="evidence" value="ECO:0007669"/>
    <property type="project" value="InterPro"/>
</dbReference>
<evidence type="ECO:0000313" key="8">
    <source>
        <dbReference type="EMBL" id="NYE08379.1"/>
    </source>
</evidence>
<protein>
    <submittedName>
        <fullName evidence="8">Glycosidase/uncharacterized protein YaiE (UPF0345 family)</fullName>
    </submittedName>
</protein>
<dbReference type="CDD" id="cd02857">
    <property type="entry name" value="E_set_CDase_PDE_N"/>
    <property type="match status" value="1"/>
</dbReference>
<dbReference type="InterPro" id="IPR002044">
    <property type="entry name" value="CBM20"/>
</dbReference>
<feature type="region of interest" description="Disordered" evidence="6">
    <location>
        <begin position="393"/>
        <end position="428"/>
    </location>
</feature>
<dbReference type="SUPFAM" id="SSF51445">
    <property type="entry name" value="(Trans)glycosidases"/>
    <property type="match status" value="1"/>
</dbReference>
<keyword evidence="5 8" id="KW-0326">Glycosidase</keyword>
<dbReference type="PROSITE" id="PS51166">
    <property type="entry name" value="CBM20"/>
    <property type="match status" value="1"/>
</dbReference>
<feature type="domain" description="CBM20" evidence="7">
    <location>
        <begin position="1226"/>
        <end position="1323"/>
    </location>
</feature>
<dbReference type="SMART" id="SM00642">
    <property type="entry name" value="Aamy"/>
    <property type="match status" value="1"/>
</dbReference>
<dbReference type="InterPro" id="IPR045857">
    <property type="entry name" value="O16G_dom_2"/>
</dbReference>
<evidence type="ECO:0000256" key="6">
    <source>
        <dbReference type="SAM" id="MobiDB-lite"/>
    </source>
</evidence>
<dbReference type="InterPro" id="IPR003961">
    <property type="entry name" value="FN3_dom"/>
</dbReference>
<evidence type="ECO:0000256" key="5">
    <source>
        <dbReference type="ARBA" id="ARBA00023295"/>
    </source>
</evidence>
<dbReference type="InterPro" id="IPR017853">
    <property type="entry name" value="GH"/>
</dbReference>
<dbReference type="InterPro" id="IPR013783">
    <property type="entry name" value="Ig-like_fold"/>
</dbReference>
<accession>A0A852TJF1</accession>
<dbReference type="Pfam" id="PF22058">
    <property type="entry name" value="X25_BaPul_like"/>
    <property type="match status" value="2"/>
</dbReference>
<evidence type="ECO:0000256" key="4">
    <source>
        <dbReference type="ARBA" id="ARBA00022837"/>
    </source>
</evidence>
<dbReference type="InterPro" id="IPR014756">
    <property type="entry name" value="Ig_E-set"/>
</dbReference>
<comment type="cofactor">
    <cofactor evidence="1">
        <name>Ca(2+)</name>
        <dbReference type="ChEBI" id="CHEBI:29108"/>
    </cofactor>
</comment>
<reference evidence="9" key="2">
    <citation type="submission" date="2020-08" db="EMBL/GenBank/DDBJ databases">
        <title>The Agave Microbiome: Exploring the role of microbial communities in plant adaptations to desert environments.</title>
        <authorList>
            <person name="Partida-Martinez L.P."/>
        </authorList>
    </citation>
    <scope>NUCLEOTIDE SEQUENCE [LARGE SCALE GENOMIC DNA]</scope>
    <source>
        <strain evidence="9">AT2.8</strain>
    </source>
</reference>